<dbReference type="AlphaFoldDB" id="A0A1Z3HTT2"/>
<accession>A0A1Z3HTT2</accession>
<sequence length="347" mass="40931">MPEREAYWISVKEHFRHSERRKTRKALFDKQANRFDGRVRNALIELAVPRGSGLYLAPRPKKEELYSNLLKVSQFGEKLYTGYTMTEDESRAYTDLLKIGQTLGREWILDGNFILSFHNLRHQPWSTVCDAGTVEEHDVEEWSLSSMRERHHQFVWLLNNTLREKVKGDLLFDRKKECYYFKATPNLSVHTYYYQSLAKKTHRDVFLAYKKKNSEEIAYYRHSAFIGQFLRIDSSWFLEITPTYFFTRDGCTRDKYDQEHLSGIKRLEKNSAVFGQLIMWVEYLSTSPQGELFQLPYPFLTFSKLEKFNINVGIDDAMWIGSEDAESSALLSDDLNELPLFQLDNEN</sequence>
<dbReference type="EMBL" id="CP021983">
    <property type="protein sequence ID" value="ASC73672.1"/>
    <property type="molecule type" value="Genomic_DNA"/>
</dbReference>
<protein>
    <submittedName>
        <fullName evidence="1">Uncharacterized protein</fullName>
    </submittedName>
</protein>
<gene>
    <name evidence="1" type="ORF">XM38_046440</name>
</gene>
<dbReference type="Proteomes" id="UP000191901">
    <property type="component" value="Chromosome"/>
</dbReference>
<dbReference type="KEGG" id="hhg:XM38_046440"/>
<dbReference type="STRING" id="1641165.XM38_17395"/>
<reference evidence="1 2" key="1">
    <citation type="journal article" date="2016" name="Biochim. Biophys. Acta">
        <title>Characterization of red-shifted phycobilisomes isolated from the chlorophyll f-containing cyanobacterium Halomicronema hongdechloris.</title>
        <authorList>
            <person name="Li Y."/>
            <person name="Lin Y."/>
            <person name="Garvey C.J."/>
            <person name="Birch D."/>
            <person name="Corkery R.W."/>
            <person name="Loughlin P.C."/>
            <person name="Scheer H."/>
            <person name="Willows R.D."/>
            <person name="Chen M."/>
        </authorList>
    </citation>
    <scope>NUCLEOTIDE SEQUENCE [LARGE SCALE GENOMIC DNA]</scope>
    <source>
        <strain evidence="1 2">C2206</strain>
    </source>
</reference>
<keyword evidence="2" id="KW-1185">Reference proteome</keyword>
<name>A0A1Z3HTT2_9CYAN</name>
<evidence type="ECO:0000313" key="2">
    <source>
        <dbReference type="Proteomes" id="UP000191901"/>
    </source>
</evidence>
<organism evidence="1 2">
    <name type="scientific">Halomicronema hongdechloris C2206</name>
    <dbReference type="NCBI Taxonomy" id="1641165"/>
    <lineage>
        <taxon>Bacteria</taxon>
        <taxon>Bacillati</taxon>
        <taxon>Cyanobacteriota</taxon>
        <taxon>Cyanophyceae</taxon>
        <taxon>Nodosilineales</taxon>
        <taxon>Nodosilineaceae</taxon>
        <taxon>Halomicronema</taxon>
    </lineage>
</organism>
<evidence type="ECO:0000313" key="1">
    <source>
        <dbReference type="EMBL" id="ASC73672.1"/>
    </source>
</evidence>
<proteinExistence type="predicted"/>